<dbReference type="PANTHER" id="PTHR43415:SF3">
    <property type="entry name" value="GNAT-FAMILY ACETYLTRANSFERASE"/>
    <property type="match status" value="1"/>
</dbReference>
<dbReference type="OrthoDB" id="9795206at2"/>
<dbReference type="AlphaFoldDB" id="A0A6B8RB48"/>
<reference evidence="3" key="1">
    <citation type="submission" date="2018-11" db="EMBL/GenBank/DDBJ databases">
        <title>Complete genome sequence of Paenibacillus sp. ML311-T8.</title>
        <authorList>
            <person name="Nam Y.-D."/>
            <person name="Kang J."/>
            <person name="Chung W.-H."/>
            <person name="Park Y.S."/>
        </authorList>
    </citation>
    <scope>NUCLEOTIDE SEQUENCE [LARGE SCALE GENOMIC DNA]</scope>
    <source>
        <strain evidence="3">ML311-T8</strain>
    </source>
</reference>
<dbReference type="PANTHER" id="PTHR43415">
    <property type="entry name" value="SPERMIDINE N(1)-ACETYLTRANSFERASE"/>
    <property type="match status" value="1"/>
</dbReference>
<gene>
    <name evidence="2" type="ORF">EHS13_00615</name>
</gene>
<dbReference type="EMBL" id="CP034235">
    <property type="protein sequence ID" value="QGQ93530.1"/>
    <property type="molecule type" value="Genomic_DNA"/>
</dbReference>
<evidence type="ECO:0000313" key="2">
    <source>
        <dbReference type="EMBL" id="QGQ93530.1"/>
    </source>
</evidence>
<dbReference type="GO" id="GO:0016747">
    <property type="term" value="F:acyltransferase activity, transferring groups other than amino-acyl groups"/>
    <property type="evidence" value="ECO:0007669"/>
    <property type="project" value="InterPro"/>
</dbReference>
<keyword evidence="3" id="KW-1185">Reference proteome</keyword>
<evidence type="ECO:0000259" key="1">
    <source>
        <dbReference type="Pfam" id="PF13302"/>
    </source>
</evidence>
<sequence>MLIGNSIGLRAIEQNDLAQLLLWRNQPEFRRFFREYRELSSDNQAIWYDKVVLNDRNTMMFAIIDKESKRLLGACGLCYINWVDRSADFSIYIGADSIYIDGLFAIDAAKTMVKFAYEELSLHRLWSEIYDFDEAKKAMFATLGFTLDGRHRQTHWSEGSWHDSLFYSLLSSDSIPKN</sequence>
<protein>
    <submittedName>
        <fullName evidence="2">N-acetyltransferase</fullName>
    </submittedName>
</protein>
<accession>A0A6B8RB48</accession>
<dbReference type="Proteomes" id="UP000426246">
    <property type="component" value="Chromosome"/>
</dbReference>
<dbReference type="KEGG" id="ppsc:EHS13_00615"/>
<proteinExistence type="predicted"/>
<dbReference type="InterPro" id="IPR000182">
    <property type="entry name" value="GNAT_dom"/>
</dbReference>
<evidence type="ECO:0000313" key="3">
    <source>
        <dbReference type="Proteomes" id="UP000426246"/>
    </source>
</evidence>
<dbReference type="Gene3D" id="3.40.630.30">
    <property type="match status" value="1"/>
</dbReference>
<dbReference type="RefSeq" id="WP_155698388.1">
    <property type="nucleotide sequence ID" value="NZ_CP034235.1"/>
</dbReference>
<organism evidence="2 3">
    <name type="scientific">Paenibacillus psychroresistens</name>
    <dbReference type="NCBI Taxonomy" id="1778678"/>
    <lineage>
        <taxon>Bacteria</taxon>
        <taxon>Bacillati</taxon>
        <taxon>Bacillota</taxon>
        <taxon>Bacilli</taxon>
        <taxon>Bacillales</taxon>
        <taxon>Paenibacillaceae</taxon>
        <taxon>Paenibacillus</taxon>
    </lineage>
</organism>
<feature type="domain" description="N-acetyltransferase" evidence="1">
    <location>
        <begin position="8"/>
        <end position="146"/>
    </location>
</feature>
<keyword evidence="2" id="KW-0808">Transferase</keyword>
<name>A0A6B8RB48_9BACL</name>
<dbReference type="InterPro" id="IPR016181">
    <property type="entry name" value="Acyl_CoA_acyltransferase"/>
</dbReference>
<dbReference type="Pfam" id="PF13302">
    <property type="entry name" value="Acetyltransf_3"/>
    <property type="match status" value="1"/>
</dbReference>
<dbReference type="SUPFAM" id="SSF55729">
    <property type="entry name" value="Acyl-CoA N-acyltransferases (Nat)"/>
    <property type="match status" value="1"/>
</dbReference>